<dbReference type="SUPFAM" id="SSF53335">
    <property type="entry name" value="S-adenosyl-L-methionine-dependent methyltransferases"/>
    <property type="match status" value="1"/>
</dbReference>
<evidence type="ECO:0000259" key="1">
    <source>
        <dbReference type="Pfam" id="PF08241"/>
    </source>
</evidence>
<dbReference type="InterPro" id="IPR029063">
    <property type="entry name" value="SAM-dependent_MTases_sf"/>
</dbReference>
<dbReference type="Gene3D" id="3.40.50.150">
    <property type="entry name" value="Vaccinia Virus protein VP39"/>
    <property type="match status" value="1"/>
</dbReference>
<keyword evidence="2" id="KW-0808">Transferase</keyword>
<dbReference type="PANTHER" id="PTHR42912">
    <property type="entry name" value="METHYLTRANSFERASE"/>
    <property type="match status" value="1"/>
</dbReference>
<dbReference type="CDD" id="cd02440">
    <property type="entry name" value="AdoMet_MTases"/>
    <property type="match status" value="1"/>
</dbReference>
<organism evidence="2 3">
    <name type="scientific">Gillisia lutea</name>
    <dbReference type="NCBI Taxonomy" id="2909668"/>
    <lineage>
        <taxon>Bacteria</taxon>
        <taxon>Pseudomonadati</taxon>
        <taxon>Bacteroidota</taxon>
        <taxon>Flavobacteriia</taxon>
        <taxon>Flavobacteriales</taxon>
        <taxon>Flavobacteriaceae</taxon>
        <taxon>Gillisia</taxon>
    </lineage>
</organism>
<gene>
    <name evidence="2" type="ORF">L1I30_07815</name>
</gene>
<accession>A0ABS9EJB4</accession>
<dbReference type="InterPro" id="IPR013216">
    <property type="entry name" value="Methyltransf_11"/>
</dbReference>
<dbReference type="Proteomes" id="UP001179363">
    <property type="component" value="Unassembled WGS sequence"/>
</dbReference>
<sequence>MLQTELFNKNVDAYEEWYTNYPEVYQSEVAAIQQQLLKLPENINGIEVGLGTGQFSKALGIKEGIEPAEEMAKKARKRGIEVMKAVAENLPYRAMHFDFVLFVTICHLHNIKAAFNEAHRVLKPGGSILIGFLDKDQAVAKQYDEKRHRSTFFKNAIYHSVSQVEKLLKAAKFKEFEYNQTLFGESLDEIKKVQIPKEGYGEGSFVVVKAVKK</sequence>
<dbReference type="Pfam" id="PF08241">
    <property type="entry name" value="Methyltransf_11"/>
    <property type="match status" value="1"/>
</dbReference>
<dbReference type="InterPro" id="IPR050508">
    <property type="entry name" value="Methyltransf_Superfamily"/>
</dbReference>
<name>A0ABS9EJB4_9FLAO</name>
<feature type="domain" description="Methyltransferase type 11" evidence="1">
    <location>
        <begin position="47"/>
        <end position="130"/>
    </location>
</feature>
<keyword evidence="2" id="KW-0489">Methyltransferase</keyword>
<dbReference type="RefSeq" id="WP_236133721.1">
    <property type="nucleotide sequence ID" value="NZ_JAKGTH010000008.1"/>
</dbReference>
<dbReference type="GO" id="GO:0032259">
    <property type="term" value="P:methylation"/>
    <property type="evidence" value="ECO:0007669"/>
    <property type="project" value="UniProtKB-KW"/>
</dbReference>
<evidence type="ECO:0000313" key="3">
    <source>
        <dbReference type="Proteomes" id="UP001179363"/>
    </source>
</evidence>
<dbReference type="EMBL" id="JAKGTH010000008">
    <property type="protein sequence ID" value="MCF4101568.1"/>
    <property type="molecule type" value="Genomic_DNA"/>
</dbReference>
<reference evidence="2" key="1">
    <citation type="submission" date="2022-01" db="EMBL/GenBank/DDBJ databases">
        <title>Gillisia lutea sp. nov., isolated from marine plastic residues from the Malvarosa beach (Valencia, Spain).</title>
        <authorList>
            <person name="Vidal-Verdu A."/>
            <person name="Molina-Menor E."/>
            <person name="Satari L."/>
            <person name="Pascual J."/>
            <person name="Pereto J."/>
            <person name="Porcar M."/>
        </authorList>
    </citation>
    <scope>NUCLEOTIDE SEQUENCE</scope>
    <source>
        <strain evidence="2">M10.2A</strain>
    </source>
</reference>
<protein>
    <submittedName>
        <fullName evidence="2">Class I SAM-dependent methyltransferase</fullName>
    </submittedName>
</protein>
<proteinExistence type="predicted"/>
<evidence type="ECO:0000313" key="2">
    <source>
        <dbReference type="EMBL" id="MCF4101568.1"/>
    </source>
</evidence>
<dbReference type="PANTHER" id="PTHR42912:SF80">
    <property type="entry name" value="METHYLTRANSFERASE DOMAIN-CONTAINING PROTEIN"/>
    <property type="match status" value="1"/>
</dbReference>
<keyword evidence="3" id="KW-1185">Reference proteome</keyword>
<dbReference type="GO" id="GO:0008168">
    <property type="term" value="F:methyltransferase activity"/>
    <property type="evidence" value="ECO:0007669"/>
    <property type="project" value="UniProtKB-KW"/>
</dbReference>
<comment type="caution">
    <text evidence="2">The sequence shown here is derived from an EMBL/GenBank/DDBJ whole genome shotgun (WGS) entry which is preliminary data.</text>
</comment>